<accession>A0A1E5PHN8</accession>
<evidence type="ECO:0000313" key="1">
    <source>
        <dbReference type="EMBL" id="OEJ29049.1"/>
    </source>
</evidence>
<dbReference type="InterPro" id="IPR045683">
    <property type="entry name" value="DUF6192"/>
</dbReference>
<evidence type="ECO:0000313" key="2">
    <source>
        <dbReference type="Proteomes" id="UP000095759"/>
    </source>
</evidence>
<sequence>MVGSVSVDRYERIVARLSDAVEKLSKSQFIIGDRALEVCPMQDHGGRSAGDDLFGVSAWLHRLSEDIDVPYNTLKSYRWVASRWPEQHRCPEVAFSTPQTLAAISDDEERWEAIKNPPVGERTGRRRWTPETSWRRVGYHGSGPETAQEKVEAVHDLVADEQVAAQVATDLLRRPSVAFKAMTDDYPDYGPQEAEPALARAV</sequence>
<reference evidence="1 2" key="1">
    <citation type="submission" date="2016-08" db="EMBL/GenBank/DDBJ databases">
        <title>Complete genome sequence of Streptomyces agglomeratus strain 6-3-2, a novel anti-MRSA actinomycete isolated from Wuli of Tebit, China.</title>
        <authorList>
            <person name="Chen X."/>
        </authorList>
    </citation>
    <scope>NUCLEOTIDE SEQUENCE [LARGE SCALE GENOMIC DNA]</scope>
    <source>
        <strain evidence="1 2">6-3-2</strain>
    </source>
</reference>
<dbReference type="Proteomes" id="UP000095759">
    <property type="component" value="Unassembled WGS sequence"/>
</dbReference>
<protein>
    <submittedName>
        <fullName evidence="1">Uncharacterized protein</fullName>
    </submittedName>
</protein>
<gene>
    <name evidence="1" type="ORF">AS594_36200</name>
</gene>
<dbReference type="Pfam" id="PF19691">
    <property type="entry name" value="DUF6192"/>
    <property type="match status" value="1"/>
</dbReference>
<dbReference type="EMBL" id="MEHJ01000001">
    <property type="protein sequence ID" value="OEJ29049.1"/>
    <property type="molecule type" value="Genomic_DNA"/>
</dbReference>
<dbReference type="RefSeq" id="WP_069935869.1">
    <property type="nucleotide sequence ID" value="NZ_MEHJ01000001.1"/>
</dbReference>
<proteinExistence type="predicted"/>
<organism evidence="1 2">
    <name type="scientific">Streptomyces agglomeratus</name>
    <dbReference type="NCBI Taxonomy" id="285458"/>
    <lineage>
        <taxon>Bacteria</taxon>
        <taxon>Bacillati</taxon>
        <taxon>Actinomycetota</taxon>
        <taxon>Actinomycetes</taxon>
        <taxon>Kitasatosporales</taxon>
        <taxon>Streptomycetaceae</taxon>
        <taxon>Streptomyces</taxon>
    </lineage>
</organism>
<comment type="caution">
    <text evidence="1">The sequence shown here is derived from an EMBL/GenBank/DDBJ whole genome shotgun (WGS) entry which is preliminary data.</text>
</comment>
<name>A0A1E5PHN8_9ACTN</name>
<dbReference type="OrthoDB" id="4569910at2"/>
<dbReference type="AlphaFoldDB" id="A0A1E5PHN8"/>
<keyword evidence="2" id="KW-1185">Reference proteome</keyword>